<protein>
    <submittedName>
        <fullName evidence="3">Iron complex transport system substrate-binding protein</fullName>
    </submittedName>
</protein>
<dbReference type="Proteomes" id="UP001523550">
    <property type="component" value="Unassembled WGS sequence"/>
</dbReference>
<dbReference type="InterPro" id="IPR050902">
    <property type="entry name" value="ABC_Transporter_SBP"/>
</dbReference>
<name>A0ABT1G6F7_9GAMM</name>
<dbReference type="InterPro" id="IPR054828">
    <property type="entry name" value="Vit_B12_bind_prot"/>
</dbReference>
<dbReference type="PANTHER" id="PTHR30535">
    <property type="entry name" value="VITAMIN B12-BINDING PROTEIN"/>
    <property type="match status" value="1"/>
</dbReference>
<reference evidence="3 4" key="1">
    <citation type="submission" date="2022-03" db="EMBL/GenBank/DDBJ databases">
        <title>Genomic Encyclopedia of Type Strains, Phase III (KMG-III): the genomes of soil and plant-associated and newly described type strains.</title>
        <authorList>
            <person name="Whitman W."/>
        </authorList>
    </citation>
    <scope>NUCLEOTIDE SEQUENCE [LARGE SCALE GENOMIC DNA]</scope>
    <source>
        <strain evidence="3 4">BSker1</strain>
    </source>
</reference>
<feature type="domain" description="Fe/B12 periplasmic-binding" evidence="2">
    <location>
        <begin position="35"/>
        <end position="287"/>
    </location>
</feature>
<evidence type="ECO:0000313" key="4">
    <source>
        <dbReference type="Proteomes" id="UP001523550"/>
    </source>
</evidence>
<evidence type="ECO:0000259" key="2">
    <source>
        <dbReference type="PROSITE" id="PS50983"/>
    </source>
</evidence>
<gene>
    <name evidence="3" type="ORF">J2T60_000806</name>
</gene>
<dbReference type="NCBIfam" id="NF038402">
    <property type="entry name" value="TroA_like"/>
    <property type="match status" value="1"/>
</dbReference>
<sequence>MSLCLLASANLFAESERCVVDDMERLVCLDRPAESIVTLSPGMAELMFEAGGGDAIVGTTSFSDYPEAAEDIPRIGSFKRLDLEAVLAREPDLIVAWITGNPTEQVLKLEEMGLPVYWGEQRDFDDVAATLRRFGVLAGSENIANARADEFESQLEALRDRYRDADPVEVFYQIWDDPIMTINGEHLISRAIGVCSGRTLFSDLERLTPRLDTESILAADPETIIAGGMGENDPSWLEYWEQYENMTAVRRDQLYFVPPSTLQRPTPRILDGIKQVCHHLDEVRERR</sequence>
<dbReference type="EMBL" id="JALJYF010000001">
    <property type="protein sequence ID" value="MCP1726841.1"/>
    <property type="molecule type" value="Genomic_DNA"/>
</dbReference>
<dbReference type="Gene3D" id="3.40.50.1980">
    <property type="entry name" value="Nitrogenase molybdenum iron protein domain"/>
    <property type="match status" value="2"/>
</dbReference>
<keyword evidence="1" id="KW-0732">Signal</keyword>
<evidence type="ECO:0000256" key="1">
    <source>
        <dbReference type="ARBA" id="ARBA00022729"/>
    </source>
</evidence>
<organism evidence="3 4">
    <name type="scientific">Natronospira proteinivora</name>
    <dbReference type="NCBI Taxonomy" id="1807133"/>
    <lineage>
        <taxon>Bacteria</taxon>
        <taxon>Pseudomonadati</taxon>
        <taxon>Pseudomonadota</taxon>
        <taxon>Gammaproteobacteria</taxon>
        <taxon>Natronospirales</taxon>
        <taxon>Natronospiraceae</taxon>
        <taxon>Natronospira</taxon>
    </lineage>
</organism>
<comment type="caution">
    <text evidence="3">The sequence shown here is derived from an EMBL/GenBank/DDBJ whole genome shotgun (WGS) entry which is preliminary data.</text>
</comment>
<dbReference type="Pfam" id="PF01497">
    <property type="entry name" value="Peripla_BP_2"/>
    <property type="match status" value="1"/>
</dbReference>
<dbReference type="SUPFAM" id="SSF53807">
    <property type="entry name" value="Helical backbone' metal receptor"/>
    <property type="match status" value="1"/>
</dbReference>
<dbReference type="PROSITE" id="PS50983">
    <property type="entry name" value="FE_B12_PBP"/>
    <property type="match status" value="1"/>
</dbReference>
<dbReference type="RefSeq" id="WP_366518275.1">
    <property type="nucleotide sequence ID" value="NZ_JALJYF010000001.1"/>
</dbReference>
<accession>A0ABT1G6F7</accession>
<dbReference type="PANTHER" id="PTHR30535:SF34">
    <property type="entry name" value="MOLYBDATE-BINDING PROTEIN MOLA"/>
    <property type="match status" value="1"/>
</dbReference>
<evidence type="ECO:0000313" key="3">
    <source>
        <dbReference type="EMBL" id="MCP1726841.1"/>
    </source>
</evidence>
<keyword evidence="4" id="KW-1185">Reference proteome</keyword>
<proteinExistence type="predicted"/>
<dbReference type="CDD" id="cd01144">
    <property type="entry name" value="BtuF"/>
    <property type="match status" value="1"/>
</dbReference>
<dbReference type="InterPro" id="IPR002491">
    <property type="entry name" value="ABC_transptr_periplasmic_BD"/>
</dbReference>